<evidence type="ECO:0000313" key="2">
    <source>
        <dbReference type="Proteomes" id="UP001229421"/>
    </source>
</evidence>
<dbReference type="Proteomes" id="UP001229421">
    <property type="component" value="Unassembled WGS sequence"/>
</dbReference>
<protein>
    <submittedName>
        <fullName evidence="1">Uncharacterized protein</fullName>
    </submittedName>
</protein>
<sequence>MVQLFHLTKRKLVGQLSAFHKFGYTRIPCWLGHSSSIIPCKQAEALHCWLESKDAEHPNWNIIEDTETDVTKH</sequence>
<reference evidence="1" key="1">
    <citation type="journal article" date="2023" name="bioRxiv">
        <title>Improved chromosome-level genome assembly for marigold (Tagetes erecta).</title>
        <authorList>
            <person name="Jiang F."/>
            <person name="Yuan L."/>
            <person name="Wang S."/>
            <person name="Wang H."/>
            <person name="Xu D."/>
            <person name="Wang A."/>
            <person name="Fan W."/>
        </authorList>
    </citation>
    <scope>NUCLEOTIDE SEQUENCE</scope>
    <source>
        <strain evidence="1">WSJ</strain>
        <tissue evidence="1">Leaf</tissue>
    </source>
</reference>
<evidence type="ECO:0000313" key="1">
    <source>
        <dbReference type="EMBL" id="KAK1417345.1"/>
    </source>
</evidence>
<keyword evidence="2" id="KW-1185">Reference proteome</keyword>
<dbReference type="AlphaFoldDB" id="A0AAD8NIL8"/>
<dbReference type="EMBL" id="JAUHHV010000007">
    <property type="protein sequence ID" value="KAK1417345.1"/>
    <property type="molecule type" value="Genomic_DNA"/>
</dbReference>
<name>A0AAD8NIL8_TARER</name>
<organism evidence="1 2">
    <name type="scientific">Tagetes erecta</name>
    <name type="common">African marigold</name>
    <dbReference type="NCBI Taxonomy" id="13708"/>
    <lineage>
        <taxon>Eukaryota</taxon>
        <taxon>Viridiplantae</taxon>
        <taxon>Streptophyta</taxon>
        <taxon>Embryophyta</taxon>
        <taxon>Tracheophyta</taxon>
        <taxon>Spermatophyta</taxon>
        <taxon>Magnoliopsida</taxon>
        <taxon>eudicotyledons</taxon>
        <taxon>Gunneridae</taxon>
        <taxon>Pentapetalae</taxon>
        <taxon>asterids</taxon>
        <taxon>campanulids</taxon>
        <taxon>Asterales</taxon>
        <taxon>Asteraceae</taxon>
        <taxon>Asteroideae</taxon>
        <taxon>Heliantheae alliance</taxon>
        <taxon>Tageteae</taxon>
        <taxon>Tagetes</taxon>
    </lineage>
</organism>
<comment type="caution">
    <text evidence="1">The sequence shown here is derived from an EMBL/GenBank/DDBJ whole genome shotgun (WGS) entry which is preliminary data.</text>
</comment>
<proteinExistence type="predicted"/>
<accession>A0AAD8NIL8</accession>
<gene>
    <name evidence="1" type="ORF">QVD17_26472</name>
</gene>